<protein>
    <submittedName>
        <fullName evidence="1">Uncharacterized protein</fullName>
    </submittedName>
</protein>
<name>A0A894TLC9_STAEP</name>
<organism evidence="1">
    <name type="scientific">Staphylococcus epidermidis</name>
    <dbReference type="NCBI Taxonomy" id="1282"/>
    <lineage>
        <taxon>Bacteria</taxon>
        <taxon>Bacillati</taxon>
        <taxon>Bacillota</taxon>
        <taxon>Bacilli</taxon>
        <taxon>Bacillales</taxon>
        <taxon>Staphylococcaceae</taxon>
        <taxon>Staphylococcus</taxon>
    </lineage>
</organism>
<geneLocation type="plasmid" evidence="1">
    <name>pSE456_1</name>
</geneLocation>
<sequence>MATRKRSHLVAKSQSVQIKFDEETDYQLRGGMIFLKDNKTKRRTLNNLPVIIDDQIQAEAKHKNLSVNDLYINIIKDYSSKKLENEMSINLNSDLKEILLEVMKNQTYMIDLLEDQQKFFQAIEEE</sequence>
<dbReference type="AlphaFoldDB" id="A0A894TLC9"/>
<evidence type="ECO:0000313" key="1">
    <source>
        <dbReference type="EMBL" id="QRX38747.1"/>
    </source>
</evidence>
<dbReference type="EMBL" id="MW364978">
    <property type="protein sequence ID" value="QRX38747.1"/>
    <property type="molecule type" value="Genomic_DNA"/>
</dbReference>
<keyword evidence="1" id="KW-0614">Plasmid</keyword>
<reference evidence="1" key="1">
    <citation type="submission" date="2020-12" db="EMBL/GenBank/DDBJ databases">
        <title>Staphylococcus epidermidis phages transfer antimicrobial-resistance plasmids and enable chromosomal island mobilization.</title>
        <authorList>
            <person name="Fisarova L."/>
            <person name="Botka T."/>
            <person name="Du X."/>
            <person name="Maslanova I."/>
            <person name="Bardy P."/>
            <person name="Pantucek R."/>
            <person name="Muhlenbruch L."/>
            <person name="Benesik M."/>
            <person name="Winstel V."/>
            <person name="Larsen J."/>
            <person name="Rosenstein R."/>
            <person name="Peschel A."/>
            <person name="Doskar J."/>
        </authorList>
    </citation>
    <scope>NUCLEOTIDE SEQUENCE</scope>
    <source>
        <strain evidence="1">SE456</strain>
        <plasmid evidence="1">pSE456_1</plasmid>
    </source>
</reference>
<proteinExistence type="predicted"/>
<accession>A0A894TLC9</accession>